<evidence type="ECO:0000256" key="9">
    <source>
        <dbReference type="ARBA" id="ARBA00063640"/>
    </source>
</evidence>
<comment type="caution">
    <text evidence="12">The sequence shown here is derived from an EMBL/GenBank/DDBJ whole genome shotgun (WGS) entry which is preliminary data.</text>
</comment>
<keyword evidence="6" id="KW-0496">Mitochondrion</keyword>
<evidence type="ECO:0000256" key="2">
    <source>
        <dbReference type="ARBA" id="ARBA00009597"/>
    </source>
</evidence>
<comment type="function">
    <text evidence="8">Essential component of the PAM complex, a complex required for the translocation of transit peptide-containing proteins from the inner membrane into the mitochondrial matrix in an ATP-dependent manner. Recruits mitochondrial HSP70 to drive protein translocation into the matrix using ATP as an energy source.</text>
</comment>
<proteinExistence type="inferred from homology"/>
<organism evidence="12 13">
    <name type="scientific">Zingiber officinale</name>
    <name type="common">Ginger</name>
    <name type="synonym">Amomum zingiber</name>
    <dbReference type="NCBI Taxonomy" id="94328"/>
    <lineage>
        <taxon>Eukaryota</taxon>
        <taxon>Viridiplantae</taxon>
        <taxon>Streptophyta</taxon>
        <taxon>Embryophyta</taxon>
        <taxon>Tracheophyta</taxon>
        <taxon>Spermatophyta</taxon>
        <taxon>Magnoliopsida</taxon>
        <taxon>Liliopsida</taxon>
        <taxon>Zingiberales</taxon>
        <taxon>Zingiberaceae</taxon>
        <taxon>Zingiber</taxon>
    </lineage>
</organism>
<keyword evidence="13" id="KW-1185">Reference proteome</keyword>
<keyword evidence="7" id="KW-0472">Membrane</keyword>
<dbReference type="InterPro" id="IPR007379">
    <property type="entry name" value="Tim44-like_dom"/>
</dbReference>
<dbReference type="GO" id="GO:0006626">
    <property type="term" value="P:protein targeting to mitochondrion"/>
    <property type="evidence" value="ECO:0007669"/>
    <property type="project" value="UniProtKB-ARBA"/>
</dbReference>
<dbReference type="Proteomes" id="UP000734854">
    <property type="component" value="Unassembled WGS sequence"/>
</dbReference>
<feature type="compositionally biased region" description="Low complexity" evidence="10">
    <location>
        <begin position="163"/>
        <end position="172"/>
    </location>
</feature>
<dbReference type="InterPro" id="IPR039544">
    <property type="entry name" value="Tim44-like"/>
</dbReference>
<dbReference type="EMBL" id="JACMSC010000016">
    <property type="protein sequence ID" value="KAG6482894.1"/>
    <property type="molecule type" value="Genomic_DNA"/>
</dbReference>
<dbReference type="PANTHER" id="PTHR10721">
    <property type="entry name" value="MITOCHONDRIAL IMPORT INNER MEMBRANE TRANSLOCASE SUBUNIT TIM44"/>
    <property type="match status" value="1"/>
</dbReference>
<evidence type="ECO:0000313" key="12">
    <source>
        <dbReference type="EMBL" id="KAG6482894.1"/>
    </source>
</evidence>
<comment type="similarity">
    <text evidence="2">Belongs to the Tim44 family.</text>
</comment>
<comment type="subunit">
    <text evidence="9">Probable component of the PAM complex at least composed of a mitochondrial HSP70 protein, TIMM44 and TIMM14. The complex interacts with the TIMM23 component of the TIM17:23 complex.</text>
</comment>
<dbReference type="FunFam" id="3.10.450.240:FF:000005">
    <property type="entry name" value="Mitochondrial import inner membrane translocase subunit TIM44-2"/>
    <property type="match status" value="1"/>
</dbReference>
<evidence type="ECO:0000313" key="13">
    <source>
        <dbReference type="Proteomes" id="UP000734854"/>
    </source>
</evidence>
<dbReference type="GO" id="GO:0051087">
    <property type="term" value="F:protein-folding chaperone binding"/>
    <property type="evidence" value="ECO:0007669"/>
    <property type="project" value="TreeGrafter"/>
</dbReference>
<dbReference type="GO" id="GO:0015462">
    <property type="term" value="F:ABC-type protein transporter activity"/>
    <property type="evidence" value="ECO:0007669"/>
    <property type="project" value="UniProtKB-ARBA"/>
</dbReference>
<evidence type="ECO:0000256" key="10">
    <source>
        <dbReference type="SAM" id="MobiDB-lite"/>
    </source>
</evidence>
<dbReference type="SMART" id="SM00978">
    <property type="entry name" value="Tim44"/>
    <property type="match status" value="1"/>
</dbReference>
<evidence type="ECO:0000256" key="4">
    <source>
        <dbReference type="ARBA" id="ARBA00022946"/>
    </source>
</evidence>
<feature type="compositionally biased region" description="Basic and acidic residues" evidence="10">
    <location>
        <begin position="176"/>
        <end position="196"/>
    </location>
</feature>
<dbReference type="PANTHER" id="PTHR10721:SF1">
    <property type="entry name" value="MITOCHONDRIAL IMPORT INNER MEMBRANE TRANSLOCASE SUBUNIT TIM44"/>
    <property type="match status" value="1"/>
</dbReference>
<evidence type="ECO:0000259" key="11">
    <source>
        <dbReference type="SMART" id="SM00978"/>
    </source>
</evidence>
<dbReference type="AlphaFoldDB" id="A0A8J5F9D9"/>
<gene>
    <name evidence="12" type="ORF">ZIOFF_059533</name>
</gene>
<protein>
    <recommendedName>
        <fullName evidence="11">Tim44-like domain-containing protein</fullName>
    </recommendedName>
</protein>
<accession>A0A8J5F9D9</accession>
<sequence length="509" mass="57938">MKPTKSHRWPSIPAQLLVETSSSALVEVNLRIQLASRRRRPPRIPALEFAVSRLSFRFRFLNGVRLVTKSLEEAAHTLGIETDSNTEFQQSMSELSEKIGVMKEDLKARTQKSTEKLYRKVDDIWEEAETVSKKVSENVKEQLSSAKEEVEETFGLNKEEPSKSSSSSTSTSRLNGENKTETEAENSEGKDKENKESMGQTESLFGKFKDRVSSASPKVSQAFQKIKETKISNLAMRGYNLVKDELTANPNSRKRMQYASASVSSEPRSMRTDITVLPSKKSILGEKWEAFKKKMHSHPIFKRLSGYSQPVVTKGQELAEDMRERWETSDNPVVHKIQDLNETVFGETATALSFKEIRRRDPSFSLPDFVAEVQEMVRPVLTAYFKADLETLKKYCTPEVIERCKGERNAYESQGMFFDNKILHISEVDVRETKMMGSSPLIIVAFQTQQIYCVRDREGSITAGGKDSIQTVLYAWAMQLIDIEELGEGAYFPQWKLREMQQLGFQALI</sequence>
<evidence type="ECO:0000256" key="7">
    <source>
        <dbReference type="ARBA" id="ARBA00023136"/>
    </source>
</evidence>
<feature type="domain" description="Tim44-like" evidence="11">
    <location>
        <begin position="350"/>
        <end position="502"/>
    </location>
</feature>
<keyword evidence="4" id="KW-0809">Transit peptide</keyword>
<dbReference type="GO" id="GO:0005744">
    <property type="term" value="C:TIM23 mitochondrial import inner membrane translocase complex"/>
    <property type="evidence" value="ECO:0007669"/>
    <property type="project" value="UniProtKB-ARBA"/>
</dbReference>
<reference evidence="12 13" key="1">
    <citation type="submission" date="2020-08" db="EMBL/GenBank/DDBJ databases">
        <title>Plant Genome Project.</title>
        <authorList>
            <person name="Zhang R.-G."/>
        </authorList>
    </citation>
    <scope>NUCLEOTIDE SEQUENCE [LARGE SCALE GENOMIC DNA]</scope>
    <source>
        <tissue evidence="12">Rhizome</tissue>
    </source>
</reference>
<dbReference type="SUPFAM" id="SSF54427">
    <property type="entry name" value="NTF2-like"/>
    <property type="match status" value="1"/>
</dbReference>
<comment type="subcellular location">
    <subcellularLocation>
        <location evidence="1">Mitochondrion inner membrane</location>
    </subcellularLocation>
</comment>
<feature type="region of interest" description="Disordered" evidence="10">
    <location>
        <begin position="144"/>
        <end position="200"/>
    </location>
</feature>
<evidence type="ECO:0000256" key="6">
    <source>
        <dbReference type="ARBA" id="ARBA00023128"/>
    </source>
</evidence>
<dbReference type="GO" id="GO:0030150">
    <property type="term" value="P:protein import into mitochondrial matrix"/>
    <property type="evidence" value="ECO:0007669"/>
    <property type="project" value="TreeGrafter"/>
</dbReference>
<evidence type="ECO:0000256" key="8">
    <source>
        <dbReference type="ARBA" id="ARBA00057148"/>
    </source>
</evidence>
<keyword evidence="3" id="KW-0999">Mitochondrion inner membrane</keyword>
<evidence type="ECO:0000256" key="1">
    <source>
        <dbReference type="ARBA" id="ARBA00004273"/>
    </source>
</evidence>
<evidence type="ECO:0000256" key="5">
    <source>
        <dbReference type="ARBA" id="ARBA00023054"/>
    </source>
</evidence>
<keyword evidence="5" id="KW-0175">Coiled coil</keyword>
<dbReference type="InterPro" id="IPR032710">
    <property type="entry name" value="NTF2-like_dom_sf"/>
</dbReference>
<evidence type="ECO:0000256" key="3">
    <source>
        <dbReference type="ARBA" id="ARBA00022792"/>
    </source>
</evidence>
<dbReference type="Gene3D" id="3.10.450.240">
    <property type="match status" value="1"/>
</dbReference>
<name>A0A8J5F9D9_ZINOF</name>
<dbReference type="Pfam" id="PF04280">
    <property type="entry name" value="Tim44"/>
    <property type="match status" value="1"/>
</dbReference>